<dbReference type="RefSeq" id="WP_307065160.1">
    <property type="nucleotide sequence ID" value="NZ_JAUSUP010000001.1"/>
</dbReference>
<dbReference type="Gene3D" id="3.40.630.30">
    <property type="match status" value="1"/>
</dbReference>
<evidence type="ECO:0000313" key="4">
    <source>
        <dbReference type="Proteomes" id="UP001236723"/>
    </source>
</evidence>
<dbReference type="PROSITE" id="PS51186">
    <property type="entry name" value="GNAT"/>
    <property type="match status" value="1"/>
</dbReference>
<dbReference type="Proteomes" id="UP001236723">
    <property type="component" value="Unassembled WGS sequence"/>
</dbReference>
<accession>A0ABU0DPJ6</accession>
<organism evidence="3 4">
    <name type="scientific">Alkalibacillus filiformis</name>
    <dbReference type="NCBI Taxonomy" id="200990"/>
    <lineage>
        <taxon>Bacteria</taxon>
        <taxon>Bacillati</taxon>
        <taxon>Bacillota</taxon>
        <taxon>Bacilli</taxon>
        <taxon>Bacillales</taxon>
        <taxon>Bacillaceae</taxon>
        <taxon>Alkalibacillus</taxon>
    </lineage>
</organism>
<proteinExistence type="predicted"/>
<reference evidence="3 4" key="1">
    <citation type="submission" date="2023-07" db="EMBL/GenBank/DDBJ databases">
        <title>Genomic Encyclopedia of Type Strains, Phase IV (KMG-IV): sequencing the most valuable type-strain genomes for metagenomic binning, comparative biology and taxonomic classification.</title>
        <authorList>
            <person name="Goeker M."/>
        </authorList>
    </citation>
    <scope>NUCLEOTIDE SEQUENCE [LARGE SCALE GENOMIC DNA]</scope>
    <source>
        <strain evidence="3 4">DSM 15448</strain>
    </source>
</reference>
<keyword evidence="3" id="KW-0012">Acyltransferase</keyword>
<evidence type="ECO:0000256" key="1">
    <source>
        <dbReference type="ARBA" id="ARBA00023251"/>
    </source>
</evidence>
<keyword evidence="3" id="KW-0808">Transferase</keyword>
<dbReference type="InterPro" id="IPR016181">
    <property type="entry name" value="Acyl_CoA_acyltransferase"/>
</dbReference>
<comment type="caution">
    <text evidence="3">The sequence shown here is derived from an EMBL/GenBank/DDBJ whole genome shotgun (WGS) entry which is preliminary data.</text>
</comment>
<dbReference type="SUPFAM" id="SSF55729">
    <property type="entry name" value="Acyl-CoA N-acyltransferases (Nat)"/>
    <property type="match status" value="1"/>
</dbReference>
<keyword evidence="1" id="KW-0046">Antibiotic resistance</keyword>
<keyword evidence="4" id="KW-1185">Reference proteome</keyword>
<dbReference type="InterPro" id="IPR000182">
    <property type="entry name" value="GNAT_dom"/>
</dbReference>
<dbReference type="PANTHER" id="PTHR31438:SF1">
    <property type="entry name" value="LYSINE N-ACYLTRANSFERASE C17G9.06C-RELATED"/>
    <property type="match status" value="1"/>
</dbReference>
<name>A0ABU0DPJ6_9BACI</name>
<dbReference type="GO" id="GO:0047663">
    <property type="term" value="F:aminoglycoside 6'-N-acetyltransferase activity"/>
    <property type="evidence" value="ECO:0007669"/>
    <property type="project" value="UniProtKB-EC"/>
</dbReference>
<gene>
    <name evidence="3" type="ORF">J2R98_000175</name>
</gene>
<dbReference type="Pfam" id="PF13523">
    <property type="entry name" value="Acetyltransf_8"/>
    <property type="match status" value="1"/>
</dbReference>
<evidence type="ECO:0000259" key="2">
    <source>
        <dbReference type="PROSITE" id="PS51186"/>
    </source>
</evidence>
<protein>
    <submittedName>
        <fullName evidence="3">Aminoglycoside 6'-N-acetyltransferase</fullName>
        <ecNumber evidence="3">2.3.1.82</ecNumber>
    </submittedName>
</protein>
<dbReference type="PANTHER" id="PTHR31438">
    <property type="entry name" value="LYSINE N-ACYLTRANSFERASE C17G9.06C-RELATED"/>
    <property type="match status" value="1"/>
</dbReference>
<evidence type="ECO:0000313" key="3">
    <source>
        <dbReference type="EMBL" id="MDQ0350372.1"/>
    </source>
</evidence>
<dbReference type="EMBL" id="JAUSUP010000001">
    <property type="protein sequence ID" value="MDQ0350372.1"/>
    <property type="molecule type" value="Genomic_DNA"/>
</dbReference>
<feature type="domain" description="N-acetyltransferase" evidence="2">
    <location>
        <begin position="7"/>
        <end position="171"/>
    </location>
</feature>
<dbReference type="EC" id="2.3.1.82" evidence="3"/>
<sequence>MNTNSDVLIRKMNEDDYEIMAKWLSTEAVLEFYGDVNSPFDLEKVKEKYEPRIAGEVPVTPYIVELGETPIGYIQKYSLSEEKKVEFGYSSHDQVYGIDQFIGVQNLFNKGIGTKMVRQFIDYFFGNKGANIVILDPEVSNIRAIKCYEKCGFSKVRLIEEGNNWLMECCV</sequence>